<dbReference type="Gene3D" id="3.40.50.1110">
    <property type="entry name" value="SGNH hydrolase"/>
    <property type="match status" value="1"/>
</dbReference>
<evidence type="ECO:0000259" key="1">
    <source>
        <dbReference type="Pfam" id="PF16227"/>
    </source>
</evidence>
<dbReference type="InterPro" id="IPR032616">
    <property type="entry name" value="DUF4886"/>
</dbReference>
<dbReference type="Proteomes" id="UP000602759">
    <property type="component" value="Unassembled WGS sequence"/>
</dbReference>
<dbReference type="Gene3D" id="2.60.40.1080">
    <property type="match status" value="1"/>
</dbReference>
<evidence type="ECO:0000313" key="2">
    <source>
        <dbReference type="EMBL" id="MBD1433269.1"/>
    </source>
</evidence>
<dbReference type="EMBL" id="JACOIK010000007">
    <property type="protein sequence ID" value="MBD1433269.1"/>
    <property type="molecule type" value="Genomic_DNA"/>
</dbReference>
<proteinExistence type="predicted"/>
<organism evidence="2 3">
    <name type="scientific">Sphingobacterium micropteri</name>
    <dbReference type="NCBI Taxonomy" id="2763501"/>
    <lineage>
        <taxon>Bacteria</taxon>
        <taxon>Pseudomonadati</taxon>
        <taxon>Bacteroidota</taxon>
        <taxon>Sphingobacteriia</taxon>
        <taxon>Sphingobacteriales</taxon>
        <taxon>Sphingobacteriaceae</taxon>
        <taxon>Sphingobacterium</taxon>
    </lineage>
</organism>
<dbReference type="InterPro" id="IPR036514">
    <property type="entry name" value="SGNH_hydro_sf"/>
</dbReference>
<feature type="domain" description="DUF4886" evidence="1">
    <location>
        <begin position="133"/>
        <end position="375"/>
    </location>
</feature>
<gene>
    <name evidence="2" type="ORF">H8B06_10555</name>
</gene>
<comment type="caution">
    <text evidence="2">The sequence shown here is derived from an EMBL/GenBank/DDBJ whole genome shotgun (WGS) entry which is preliminary data.</text>
</comment>
<dbReference type="Pfam" id="PF16227">
    <property type="entry name" value="DUF4886"/>
    <property type="match status" value="1"/>
</dbReference>
<accession>A0ABR7YPK8</accession>
<protein>
    <submittedName>
        <fullName evidence="2">DUF4886 domain-containing protein</fullName>
    </submittedName>
</protein>
<keyword evidence="3" id="KW-1185">Reference proteome</keyword>
<dbReference type="RefSeq" id="WP_190994251.1">
    <property type="nucleotide sequence ID" value="NZ_JACOIK010000007.1"/>
</dbReference>
<evidence type="ECO:0000313" key="3">
    <source>
        <dbReference type="Proteomes" id="UP000602759"/>
    </source>
</evidence>
<sequence length="586" mass="64048">MEKILNFRSFVWIILALFTLNQISCKDDTSPPQEQKQAIQLNKTTSALAIGEELVLIPTFTPSVTNPESYKWNVDNAEVVAITINSDHSATVVGKSQGESRVSITSLQGVILASCIINVTGETIENPDDGVVKILTIGNSFSEDAVEYYLYGLAKAAGKNIVIGNLFIGGATLDQHVQNAANNSAAYAYRKIEENGNKEDTPNTTIATALADEDWDYISFQQASPNSGQYNTFVTPLPALYNYVKGKATNPHVKYILHQTWAYAQNSTHAGFANYNKDQEIMHTAIVDAYNRATDLIDTELIVPAGTAIQNGRTSIIGDNFCRDGYHLDLNIGRYTASCTWFEAIFGETVIGNSYKPTALTDYETEIAQHAAHRAVVKPNAVTAMQDYQGGGSGILTNPVFVNFGKDTSSPQWNSVTGHMEGTSIPNLKDDEGNYTGISLTITERFNDINRNGPATTSTDFDMPAGVSSDSYYGNPKKVFNNATILQSAVKLVGLDKTKKYNFCFFASRIDTKVNENRQTKYIVKGQNEDMVLLNAMNNTSNSVCANNIQPNANGEIMITVTAGEQNNNVNGFYYITALRLSPSIN</sequence>
<name>A0ABR7YPK8_9SPHI</name>
<reference evidence="2 3" key="1">
    <citation type="submission" date="2020-08" db="EMBL/GenBank/DDBJ databases">
        <title>Sphingobacterium sp. DN00404 isolated from aquaculture water.</title>
        <authorList>
            <person name="Zhang M."/>
        </authorList>
    </citation>
    <scope>NUCLEOTIDE SEQUENCE [LARGE SCALE GENOMIC DNA]</scope>
    <source>
        <strain evidence="2 3">DN00404</strain>
    </source>
</reference>